<sequence length="253" mass="28372">MLGQSKATLSQPDSEYLDPIFVSQVHQVSVRTVDWVRDCDASMVPWVVLSSGYDGVIRYTDLRGFSRPVVVTVLIGMSMTVAWLPWANGCVYVDRDLAAKVEQLYQKGQAIRVFHTEGTIWDISCSDYHPYLAAGASNGMLLTVNPLLKLSKRDNMVQFPAYQLSTEVAEKCPHTLNSESSLQPNEEQTTTTTNAFRYNDRLGKHNVPGKTVARYCNDDTRVALQKVGCCAMVPMFSFRIMASLRIRKRSFEG</sequence>
<proteinExistence type="predicted"/>
<dbReference type="GO" id="GO:0006383">
    <property type="term" value="P:transcription by RNA polymerase III"/>
    <property type="evidence" value="ECO:0007669"/>
    <property type="project" value="TreeGrafter"/>
</dbReference>
<dbReference type="InterPro" id="IPR052416">
    <property type="entry name" value="GTF3C_component"/>
</dbReference>
<dbReference type="OrthoDB" id="4703at2759"/>
<comment type="subcellular location">
    <subcellularLocation>
        <location evidence="1">Nucleus</location>
    </subcellularLocation>
</comment>
<keyword evidence="3" id="KW-0539">Nucleus</keyword>
<dbReference type="AlphaFoldDB" id="A0A9P6Q5V5"/>
<dbReference type="GO" id="GO:0005634">
    <property type="term" value="C:nucleus"/>
    <property type="evidence" value="ECO:0007669"/>
    <property type="project" value="UniProtKB-SubCell"/>
</dbReference>
<evidence type="ECO:0000256" key="2">
    <source>
        <dbReference type="ARBA" id="ARBA00023163"/>
    </source>
</evidence>
<evidence type="ECO:0000313" key="5">
    <source>
        <dbReference type="Proteomes" id="UP000726737"/>
    </source>
</evidence>
<protein>
    <submittedName>
        <fullName evidence="4">Uncharacterized protein</fullName>
    </submittedName>
</protein>
<dbReference type="EMBL" id="JAAAJA010000150">
    <property type="protein sequence ID" value="KAG0260586.1"/>
    <property type="molecule type" value="Genomic_DNA"/>
</dbReference>
<dbReference type="InterPro" id="IPR036322">
    <property type="entry name" value="WD40_repeat_dom_sf"/>
</dbReference>
<accession>A0A9P6Q5V5</accession>
<dbReference type="Gene3D" id="2.130.10.10">
    <property type="entry name" value="YVTN repeat-like/Quinoprotein amine dehydrogenase"/>
    <property type="match status" value="1"/>
</dbReference>
<gene>
    <name evidence="4" type="ORF">BG011_001804</name>
</gene>
<keyword evidence="2" id="KW-0804">Transcription</keyword>
<name>A0A9P6Q5V5_9FUNG</name>
<keyword evidence="5" id="KW-1185">Reference proteome</keyword>
<organism evidence="4 5">
    <name type="scientific">Mortierella polycephala</name>
    <dbReference type="NCBI Taxonomy" id="41804"/>
    <lineage>
        <taxon>Eukaryota</taxon>
        <taxon>Fungi</taxon>
        <taxon>Fungi incertae sedis</taxon>
        <taxon>Mucoromycota</taxon>
        <taxon>Mortierellomycotina</taxon>
        <taxon>Mortierellomycetes</taxon>
        <taxon>Mortierellales</taxon>
        <taxon>Mortierellaceae</taxon>
        <taxon>Mortierella</taxon>
    </lineage>
</organism>
<evidence type="ECO:0000313" key="4">
    <source>
        <dbReference type="EMBL" id="KAG0260586.1"/>
    </source>
</evidence>
<evidence type="ECO:0000256" key="3">
    <source>
        <dbReference type="ARBA" id="ARBA00023242"/>
    </source>
</evidence>
<dbReference type="Proteomes" id="UP000726737">
    <property type="component" value="Unassembled WGS sequence"/>
</dbReference>
<evidence type="ECO:0000256" key="1">
    <source>
        <dbReference type="ARBA" id="ARBA00004123"/>
    </source>
</evidence>
<comment type="caution">
    <text evidence="4">The sequence shown here is derived from an EMBL/GenBank/DDBJ whole genome shotgun (WGS) entry which is preliminary data.</text>
</comment>
<reference evidence="4" key="1">
    <citation type="journal article" date="2020" name="Fungal Divers.">
        <title>Resolving the Mortierellaceae phylogeny through synthesis of multi-gene phylogenetics and phylogenomics.</title>
        <authorList>
            <person name="Vandepol N."/>
            <person name="Liber J."/>
            <person name="Desiro A."/>
            <person name="Na H."/>
            <person name="Kennedy M."/>
            <person name="Barry K."/>
            <person name="Grigoriev I.V."/>
            <person name="Miller A.N."/>
            <person name="O'Donnell K."/>
            <person name="Stajich J.E."/>
            <person name="Bonito G."/>
        </authorList>
    </citation>
    <scope>NUCLEOTIDE SEQUENCE</scope>
    <source>
        <strain evidence="4">KOD948</strain>
    </source>
</reference>
<dbReference type="PANTHER" id="PTHR15052">
    <property type="entry name" value="RNA POLYMERASE III TRANSCRIPTION INITIATION FACTOR COMPLEX SUBUNIT"/>
    <property type="match status" value="1"/>
</dbReference>
<dbReference type="SUPFAM" id="SSF50978">
    <property type="entry name" value="WD40 repeat-like"/>
    <property type="match status" value="1"/>
</dbReference>
<dbReference type="GO" id="GO:0000127">
    <property type="term" value="C:transcription factor TFIIIC complex"/>
    <property type="evidence" value="ECO:0007669"/>
    <property type="project" value="TreeGrafter"/>
</dbReference>
<dbReference type="InterPro" id="IPR015943">
    <property type="entry name" value="WD40/YVTN_repeat-like_dom_sf"/>
</dbReference>
<dbReference type="PANTHER" id="PTHR15052:SF2">
    <property type="entry name" value="GENERAL TRANSCRIPTION FACTOR 3C POLYPEPTIDE 2"/>
    <property type="match status" value="1"/>
</dbReference>